<feature type="signal peptide" evidence="1">
    <location>
        <begin position="1"/>
        <end position="32"/>
    </location>
</feature>
<name>A0ABW3HQ94_9BACL</name>
<protein>
    <submittedName>
        <fullName evidence="2">CehA/McbA family metallohydrolase</fullName>
    </submittedName>
</protein>
<keyword evidence="3" id="KW-1185">Reference proteome</keyword>
<accession>A0ABW3HQ94</accession>
<sequence>MQYDEYRGKKWGVVILLSVAVALLMAVMLATAAAATTGAEAGVTSEDPGFTYGPAARDWVEATDYYYLENEHVKMTVGTVRLSTFDETDYGPDASGNDRWGSLTKGSLMDAAPKPGMRDNLDYTEFVLRSEPARTWWYPAEKLEHDAIGIAGDTIAASGDWDANPDIKSSIIYSLVEGTPLIKMQLTLTNEGGAPFQGHLGYIIDSDEQLEQQSYVPGWGWRGGQVSQYITSGWNRNYLFNGSQDKYTGHTAHAIIWPEYQQPSALIPEGYITGAWFEVSLAANGSQELIIYHLPHRPSSAYEPYVTAQFWADAVRDGTSADNIGEVSGMVADASGEPSPHVELDLYTMGGELMGSATTDEEGAYHIFALKGQEYLIRADNETEQEERTLTALIAGDAAIADFTMAARNMEVLSGVTKGDPGFTYAGTSRDWWPNNEYYYLESPEVKLTIGTVRTAGMDPVDWSNNASGNNKWGSLTPGHMMDAVPKLTGAENLDFTEFVLSSDLGVTPEDEADGKHMEWSWFHPLDKLELPTISRSRDAITAQGDWDRDAGMKSSVRYSIVEGTPLIKMEITLDNETGADFEGHFGYIIDPDQPGEQHSYLPGVNWVYNQEKQAIRDGWTDNYLFSGIHNAFSGNTAHAIIWPVEQQPDIVMHEGIFNGVWFNARVADGERQEYVVYHLPHVPGPAEKPYNVAEFWSSFIREHGIPESVANVTGEVADTEGNPVSGVRITAVDDSGTAVMEAMTNDKGKYQLFLREGLYTLSAQHEAYGGDSLSIDLTEVRRGQADFVMDQYADVAIVVPDHVAAGELFNIDIVISNLTNQPLTNVLLDLQSPYFVYLLDDDSVELPVLAAGGQVSIQVEALALEGGRGLVQATSYSDSFAMKGKASLDVVGEGYFGGDTHSHTEHSDGVHSVAENASGMYDRRQLSWIWNTDHNTDSQRQDALDATGSYGGRFLSLSGTEITTDEGHALALGYSGVPRADVGDPASGYSWQDSMDDVTGEGALFYMAHPFEQTFAFTEPYSWSGFTGVEVWNGTWHALDGGVNEQAFRYWDELNIHGDGKYYGISGSDGHTKSKVGDPYSKGRLAELAEEDVLNMLRTGGYFGSNGPEIRFEADGIDMGGTLRLEEAGIASFRIQAYDPNSDLTHIRIVKHNVTGNISDYDGGEVVFEENLTGMGRNTFVETVRLPVANDAFYRLEVRSEKAQPNSSGIGPLTGTGFAYSNPIWTEIIGSVAASNAKGIESIVYKNKNKYLIEERFGIFSLFVKDKAFDPKKLKVSVSEGASVQSVVYTELKGGESPLGMAEITVMADDGSSNVYRCLIQLMGGGA</sequence>
<dbReference type="Gene3D" id="2.60.40.1120">
    <property type="entry name" value="Carboxypeptidase-like, regulatory domain"/>
    <property type="match status" value="1"/>
</dbReference>
<proteinExistence type="predicted"/>
<dbReference type="InterPro" id="IPR016195">
    <property type="entry name" value="Pol/histidinol_Pase-like"/>
</dbReference>
<reference evidence="3" key="1">
    <citation type="journal article" date="2019" name="Int. J. Syst. Evol. Microbiol.">
        <title>The Global Catalogue of Microorganisms (GCM) 10K type strain sequencing project: providing services to taxonomists for standard genome sequencing and annotation.</title>
        <authorList>
            <consortium name="The Broad Institute Genomics Platform"/>
            <consortium name="The Broad Institute Genome Sequencing Center for Infectious Disease"/>
            <person name="Wu L."/>
            <person name="Ma J."/>
        </authorList>
    </citation>
    <scope>NUCLEOTIDE SEQUENCE [LARGE SCALE GENOMIC DNA]</scope>
    <source>
        <strain evidence="3">CCUG 59129</strain>
    </source>
</reference>
<dbReference type="PANTHER" id="PTHR42924">
    <property type="entry name" value="EXONUCLEASE"/>
    <property type="match status" value="1"/>
</dbReference>
<evidence type="ECO:0000256" key="1">
    <source>
        <dbReference type="SAM" id="SignalP"/>
    </source>
</evidence>
<dbReference type="SUPFAM" id="SSF89550">
    <property type="entry name" value="PHP domain-like"/>
    <property type="match status" value="1"/>
</dbReference>
<dbReference type="SUPFAM" id="SSF49464">
    <property type="entry name" value="Carboxypeptidase regulatory domain-like"/>
    <property type="match status" value="2"/>
</dbReference>
<dbReference type="Pfam" id="PF13620">
    <property type="entry name" value="CarboxypepD_reg"/>
    <property type="match status" value="1"/>
</dbReference>
<keyword evidence="1" id="KW-0732">Signal</keyword>
<dbReference type="Proteomes" id="UP001596989">
    <property type="component" value="Unassembled WGS sequence"/>
</dbReference>
<evidence type="ECO:0000313" key="3">
    <source>
        <dbReference type="Proteomes" id="UP001596989"/>
    </source>
</evidence>
<dbReference type="InterPro" id="IPR008969">
    <property type="entry name" value="CarboxyPept-like_regulatory"/>
</dbReference>
<dbReference type="Gene3D" id="3.20.20.140">
    <property type="entry name" value="Metal-dependent hydrolases"/>
    <property type="match status" value="1"/>
</dbReference>
<organism evidence="2 3">
    <name type="scientific">Paenibacillus chungangensis</name>
    <dbReference type="NCBI Taxonomy" id="696535"/>
    <lineage>
        <taxon>Bacteria</taxon>
        <taxon>Bacillati</taxon>
        <taxon>Bacillota</taxon>
        <taxon>Bacilli</taxon>
        <taxon>Bacillales</taxon>
        <taxon>Paenibacillaceae</taxon>
        <taxon>Paenibacillus</taxon>
    </lineage>
</organism>
<dbReference type="PANTHER" id="PTHR42924:SF3">
    <property type="entry name" value="POLYMERASE_HISTIDINOL PHOSPHATASE N-TERMINAL DOMAIN-CONTAINING PROTEIN"/>
    <property type="match status" value="1"/>
</dbReference>
<dbReference type="NCBIfam" id="NF038032">
    <property type="entry name" value="CehA_McbA_metalo"/>
    <property type="match status" value="1"/>
</dbReference>
<feature type="chain" id="PRO_5046165041" evidence="1">
    <location>
        <begin position="33"/>
        <end position="1328"/>
    </location>
</feature>
<dbReference type="RefSeq" id="WP_377563933.1">
    <property type="nucleotide sequence ID" value="NZ_JBHTJZ010000011.1"/>
</dbReference>
<dbReference type="EMBL" id="JBHTJZ010000011">
    <property type="protein sequence ID" value="MFD0959701.1"/>
    <property type="molecule type" value="Genomic_DNA"/>
</dbReference>
<evidence type="ECO:0000313" key="2">
    <source>
        <dbReference type="EMBL" id="MFD0959701.1"/>
    </source>
</evidence>
<gene>
    <name evidence="2" type="ORF">ACFQ2I_09890</name>
</gene>
<comment type="caution">
    <text evidence="2">The sequence shown here is derived from an EMBL/GenBank/DDBJ whole genome shotgun (WGS) entry which is preliminary data.</text>
</comment>
<dbReference type="InterPro" id="IPR052018">
    <property type="entry name" value="PHP_domain"/>
</dbReference>